<accession>A0A135YR09</accession>
<keyword evidence="6 9" id="KW-0732">Signal</keyword>
<dbReference type="Pfam" id="PF12849">
    <property type="entry name" value="PBP_like_2"/>
    <property type="match status" value="2"/>
</dbReference>
<feature type="signal peptide" evidence="9">
    <location>
        <begin position="1"/>
        <end position="21"/>
    </location>
</feature>
<dbReference type="InterPro" id="IPR024370">
    <property type="entry name" value="PBP_domain"/>
</dbReference>
<dbReference type="GO" id="GO:0006817">
    <property type="term" value="P:phosphate ion transport"/>
    <property type="evidence" value="ECO:0007669"/>
    <property type="project" value="UniProtKB-KW"/>
</dbReference>
<evidence type="ECO:0000256" key="7">
    <source>
        <dbReference type="ARBA" id="ARBA00023139"/>
    </source>
</evidence>
<evidence type="ECO:0000256" key="1">
    <source>
        <dbReference type="ARBA" id="ARBA00002841"/>
    </source>
</evidence>
<dbReference type="GO" id="GO:0005886">
    <property type="term" value="C:plasma membrane"/>
    <property type="evidence" value="ECO:0007669"/>
    <property type="project" value="UniProtKB-SubCell"/>
</dbReference>
<comment type="subcellular location">
    <subcellularLocation>
        <location evidence="2">Cell membrane</location>
        <topology evidence="2">Lipid-anchor</topology>
    </subcellularLocation>
</comment>
<keyword evidence="5" id="KW-0592">Phosphate transport</keyword>
<evidence type="ECO:0000256" key="5">
    <source>
        <dbReference type="ARBA" id="ARBA00022592"/>
    </source>
</evidence>
<evidence type="ECO:0000256" key="2">
    <source>
        <dbReference type="ARBA" id="ARBA00004193"/>
    </source>
</evidence>
<feature type="chain" id="PRO_5039562662" evidence="9">
    <location>
        <begin position="22"/>
        <end position="297"/>
    </location>
</feature>
<dbReference type="eggNOG" id="COG0226">
    <property type="taxonomic scope" value="Bacteria"/>
</dbReference>
<evidence type="ECO:0000259" key="10">
    <source>
        <dbReference type="Pfam" id="PF12849"/>
    </source>
</evidence>
<dbReference type="PANTHER" id="PTHR30570:SF1">
    <property type="entry name" value="PHOSPHATE-BINDING PROTEIN PSTS"/>
    <property type="match status" value="1"/>
</dbReference>
<comment type="function">
    <text evidence="1">Part of the ABC transporter complex PstSACB involved in phosphate import.</text>
</comment>
<organism evidence="11 12">
    <name type="scientific">Peptostreptococcus anaerobius</name>
    <dbReference type="NCBI Taxonomy" id="1261"/>
    <lineage>
        <taxon>Bacteria</taxon>
        <taxon>Bacillati</taxon>
        <taxon>Bacillota</taxon>
        <taxon>Clostridia</taxon>
        <taxon>Peptostreptococcales</taxon>
        <taxon>Peptostreptococcaceae</taxon>
        <taxon>Peptostreptococcus</taxon>
    </lineage>
</organism>
<evidence type="ECO:0000256" key="8">
    <source>
        <dbReference type="ARBA" id="ARBA00023288"/>
    </source>
</evidence>
<sequence>MRLKKKIGSLVILTGMVSIMATGCGSSGKSASSSWDSSKDISIISREDGSGTRGAFVELFKIEEKNGDKKEDMTTQDAEITNSTSVMMTSVAGNEYSIGYVSLGSLNDKVKALKIDGVEANEKNIKDKTYKIARNFNIATKKDKKNPISEDFINYIMSKEGQKVVSDNHFIPLDSAKEFTSSKPSGKITVGGSSSVSPVMEKLIESYKKLNPSANIELQTTDSTTGMTSAADGSYDIGMASRELKDSELSKGLEPRVIAIDGIAVIVNKANTTSELTMDQVKKIYTGQVMTWEEVTK</sequence>
<proteinExistence type="inferred from homology"/>
<keyword evidence="5" id="KW-0813">Transport</keyword>
<feature type="domain" description="PBP" evidence="10">
    <location>
        <begin position="180"/>
        <end position="294"/>
    </location>
</feature>
<evidence type="ECO:0000256" key="3">
    <source>
        <dbReference type="ARBA" id="ARBA00008725"/>
    </source>
</evidence>
<dbReference type="PANTHER" id="PTHR30570">
    <property type="entry name" value="PERIPLASMIC PHOSPHATE BINDING COMPONENT OF PHOSPHATE ABC TRANSPORTER"/>
    <property type="match status" value="1"/>
</dbReference>
<dbReference type="EMBL" id="LSQZ01000062">
    <property type="protein sequence ID" value="KXI11849.1"/>
    <property type="molecule type" value="Genomic_DNA"/>
</dbReference>
<evidence type="ECO:0000313" key="12">
    <source>
        <dbReference type="Proteomes" id="UP000070326"/>
    </source>
</evidence>
<evidence type="ECO:0000256" key="9">
    <source>
        <dbReference type="SAM" id="SignalP"/>
    </source>
</evidence>
<feature type="domain" description="PBP" evidence="10">
    <location>
        <begin position="34"/>
        <end position="160"/>
    </location>
</feature>
<dbReference type="Proteomes" id="UP000070326">
    <property type="component" value="Unassembled WGS sequence"/>
</dbReference>
<comment type="similarity">
    <text evidence="3">Belongs to the PstS family.</text>
</comment>
<keyword evidence="7" id="KW-0564">Palmitate</keyword>
<dbReference type="InterPro" id="IPR050811">
    <property type="entry name" value="Phosphate_ABC_transporter"/>
</dbReference>
<evidence type="ECO:0000313" key="11">
    <source>
        <dbReference type="EMBL" id="KXI11849.1"/>
    </source>
</evidence>
<name>A0A135YR09_9FIRM</name>
<evidence type="ECO:0000256" key="4">
    <source>
        <dbReference type="ARBA" id="ARBA00011529"/>
    </source>
</evidence>
<dbReference type="PROSITE" id="PS51257">
    <property type="entry name" value="PROKAR_LIPOPROTEIN"/>
    <property type="match status" value="1"/>
</dbReference>
<protein>
    <submittedName>
        <fullName evidence="11">Phosphate-binding protein PstS 2 family protein</fullName>
    </submittedName>
</protein>
<gene>
    <name evidence="11" type="ORF">HMPREF3195_01173</name>
</gene>
<dbReference type="RefSeq" id="WP_061101834.1">
    <property type="nucleotide sequence ID" value="NZ_CAXUJS010000007.1"/>
</dbReference>
<comment type="subunit">
    <text evidence="4">The complex is composed of two ATP-binding proteins (PstB), two transmembrane proteins (PstC and PstA) and a solute-binding protein (PstS).</text>
</comment>
<comment type="caution">
    <text evidence="11">The sequence shown here is derived from an EMBL/GenBank/DDBJ whole genome shotgun (WGS) entry which is preliminary data.</text>
</comment>
<dbReference type="STRING" id="1261.HMPREF3195_01173"/>
<evidence type="ECO:0000256" key="6">
    <source>
        <dbReference type="ARBA" id="ARBA00022729"/>
    </source>
</evidence>
<dbReference type="PATRIC" id="fig|1261.5.peg.1175"/>
<dbReference type="AlphaFoldDB" id="A0A135YR09"/>
<dbReference type="SUPFAM" id="SSF53850">
    <property type="entry name" value="Periplasmic binding protein-like II"/>
    <property type="match status" value="2"/>
</dbReference>
<keyword evidence="8" id="KW-0449">Lipoprotein</keyword>
<reference evidence="11 12" key="1">
    <citation type="submission" date="2016-02" db="EMBL/GenBank/DDBJ databases">
        <authorList>
            <person name="Wen L."/>
            <person name="He K."/>
            <person name="Yang H."/>
        </authorList>
    </citation>
    <scope>NUCLEOTIDE SEQUENCE [LARGE SCALE GENOMIC DNA]</scope>
    <source>
        <strain evidence="11 12">MJR8628A</strain>
    </source>
</reference>
<dbReference type="Gene3D" id="3.40.190.10">
    <property type="entry name" value="Periplasmic binding protein-like II"/>
    <property type="match status" value="4"/>
</dbReference>